<evidence type="ECO:0000313" key="2">
    <source>
        <dbReference type="EMBL" id="EPE25801.1"/>
    </source>
</evidence>
<name>S3D1C1_GLAL2</name>
<dbReference type="Pfam" id="PF25809">
    <property type="entry name" value="STEEP1"/>
    <property type="match status" value="1"/>
</dbReference>
<reference evidence="2 3" key="1">
    <citation type="journal article" date="2013" name="BMC Genomics">
        <title>Genomics-driven discovery of the pneumocandin biosynthetic gene cluster in the fungus Glarea lozoyensis.</title>
        <authorList>
            <person name="Chen L."/>
            <person name="Yue Q."/>
            <person name="Zhang X."/>
            <person name="Xiang M."/>
            <person name="Wang C."/>
            <person name="Li S."/>
            <person name="Che Y."/>
            <person name="Ortiz-Lopez F.J."/>
            <person name="Bills G.F."/>
            <person name="Liu X."/>
            <person name="An Z."/>
        </authorList>
    </citation>
    <scope>NUCLEOTIDE SEQUENCE [LARGE SCALE GENOMIC DNA]</scope>
    <source>
        <strain evidence="3">ATCC 20868 / MF5171</strain>
    </source>
</reference>
<sequence length="150" mass="16356">MDAPAIKTYHCLCSTLLLSTTHNLASLPRRSSASDGGLDAAIILPLPPSPPTSELKQEGYTTLLSQPRDSAPIVIRREDGFEKRHLLKCKRCNLIYGYRIAGENAQSDGNMAVYTGSVIYLLPGGLIETSVMVKGEKPADESLDIRRVEQ</sequence>
<evidence type="ECO:0000313" key="3">
    <source>
        <dbReference type="Proteomes" id="UP000016922"/>
    </source>
</evidence>
<gene>
    <name evidence="2" type="ORF">GLAREA_01713</name>
</gene>
<accession>S3D1C1</accession>
<dbReference type="STRING" id="1116229.S3D1C1"/>
<evidence type="ECO:0000259" key="1">
    <source>
        <dbReference type="Pfam" id="PF25809"/>
    </source>
</evidence>
<dbReference type="EMBL" id="KE145371">
    <property type="protein sequence ID" value="EPE25801.1"/>
    <property type="molecule type" value="Genomic_DNA"/>
</dbReference>
<dbReference type="RefSeq" id="XP_008087120.1">
    <property type="nucleotide sequence ID" value="XM_008088929.1"/>
</dbReference>
<protein>
    <recommendedName>
        <fullName evidence="1">STEEP1 domain-containing protein</fullName>
    </recommendedName>
</protein>
<dbReference type="InterPro" id="IPR057965">
    <property type="entry name" value="STEEP1_dom"/>
</dbReference>
<dbReference type="OMA" id="FVKTSDM"/>
<dbReference type="Proteomes" id="UP000016922">
    <property type="component" value="Unassembled WGS sequence"/>
</dbReference>
<dbReference type="GeneID" id="19460771"/>
<organism evidence="2 3">
    <name type="scientific">Glarea lozoyensis (strain ATCC 20868 / MF5171)</name>
    <dbReference type="NCBI Taxonomy" id="1116229"/>
    <lineage>
        <taxon>Eukaryota</taxon>
        <taxon>Fungi</taxon>
        <taxon>Dikarya</taxon>
        <taxon>Ascomycota</taxon>
        <taxon>Pezizomycotina</taxon>
        <taxon>Leotiomycetes</taxon>
        <taxon>Helotiales</taxon>
        <taxon>Helotiaceae</taxon>
        <taxon>Glarea</taxon>
    </lineage>
</organism>
<feature type="domain" description="STEEP1" evidence="1">
    <location>
        <begin position="5"/>
        <end position="134"/>
    </location>
</feature>
<dbReference type="OrthoDB" id="418131at2759"/>
<dbReference type="AlphaFoldDB" id="S3D1C1"/>
<dbReference type="eggNOG" id="ENOG502SEMD">
    <property type="taxonomic scope" value="Eukaryota"/>
</dbReference>
<dbReference type="KEGG" id="glz:GLAREA_01713"/>
<proteinExistence type="predicted"/>
<dbReference type="HOGENOM" id="CLU_099097_1_0_1"/>
<keyword evidence="3" id="KW-1185">Reference proteome</keyword>